<reference evidence="2" key="1">
    <citation type="submission" date="2023-12" db="EMBL/GenBank/DDBJ databases">
        <title>'Antibacterial potential of Stenotrophomonas maltophilia cystic fibrosis isolates' (manuscript under preparation).</title>
        <authorList>
            <person name="Crisan C.V."/>
            <person name="Pettis M."/>
            <person name="Goldberg J.B."/>
        </authorList>
    </citation>
    <scope>NUCLEOTIDE SEQUENCE</scope>
    <source>
        <strain evidence="2">CCV129</strain>
    </source>
</reference>
<feature type="domain" description="DUF6602" evidence="1">
    <location>
        <begin position="26"/>
        <end position="127"/>
    </location>
</feature>
<dbReference type="Pfam" id="PF20247">
    <property type="entry name" value="DUF6602"/>
    <property type="match status" value="1"/>
</dbReference>
<dbReference type="Proteomes" id="UP001288387">
    <property type="component" value="Unassembled WGS sequence"/>
</dbReference>
<evidence type="ECO:0000259" key="1">
    <source>
        <dbReference type="Pfam" id="PF20247"/>
    </source>
</evidence>
<proteinExistence type="predicted"/>
<sequence>MNQPSLPNLLDHLHEQVEAALRTARLALHHPTDKGDASEQVWIDLLSSYLPKRYVVSKAHVVDSEGNFSQQIDVVIHDRQYSPLVFTYLGVHYVPAESVYAVFEAKQVTSAETIGYAQFKAESVRRLIRTTMPVPTVDGPKPAKEPARILAGLLSLSCPWVPPLGQTLADHVLGQAGNRQLDMGCIADAGTFFMNDEGALERQAGPRATTRFLLELMARLQELGTVPMLDIRSYAKHIP</sequence>
<name>A0AAJ2TKK4_STEMA</name>
<accession>A0AAJ2TKK4</accession>
<organism evidence="2 3">
    <name type="scientific">Stenotrophomonas maltophilia</name>
    <name type="common">Pseudomonas maltophilia</name>
    <name type="synonym">Xanthomonas maltophilia</name>
    <dbReference type="NCBI Taxonomy" id="40324"/>
    <lineage>
        <taxon>Bacteria</taxon>
        <taxon>Pseudomonadati</taxon>
        <taxon>Pseudomonadota</taxon>
        <taxon>Gammaproteobacteria</taxon>
        <taxon>Lysobacterales</taxon>
        <taxon>Lysobacteraceae</taxon>
        <taxon>Stenotrophomonas</taxon>
        <taxon>Stenotrophomonas maltophilia group</taxon>
    </lineage>
</organism>
<evidence type="ECO:0000313" key="2">
    <source>
        <dbReference type="EMBL" id="MDZ5762936.1"/>
    </source>
</evidence>
<gene>
    <name evidence="2" type="ORF">U4I38_00465</name>
</gene>
<dbReference type="CDD" id="cd21411">
    <property type="entry name" value="NucC"/>
    <property type="match status" value="1"/>
</dbReference>
<protein>
    <submittedName>
        <fullName evidence="2">DUF6602 domain-containing protein</fullName>
    </submittedName>
</protein>
<dbReference type="AlphaFoldDB" id="A0AAJ2TKK4"/>
<dbReference type="EMBL" id="JAXRVB010000001">
    <property type="protein sequence ID" value="MDZ5762936.1"/>
    <property type="molecule type" value="Genomic_DNA"/>
</dbReference>
<dbReference type="RefSeq" id="WP_046984188.1">
    <property type="nucleotide sequence ID" value="NZ_CP040439.1"/>
</dbReference>
<evidence type="ECO:0000313" key="3">
    <source>
        <dbReference type="Proteomes" id="UP001288387"/>
    </source>
</evidence>
<dbReference type="InterPro" id="IPR046537">
    <property type="entry name" value="DUF6602"/>
</dbReference>
<comment type="caution">
    <text evidence="2">The sequence shown here is derived from an EMBL/GenBank/DDBJ whole genome shotgun (WGS) entry which is preliminary data.</text>
</comment>